<comment type="caution">
    <text evidence="1">The sequence shown here is derived from an EMBL/GenBank/DDBJ whole genome shotgun (WGS) entry which is preliminary data.</text>
</comment>
<protein>
    <submittedName>
        <fullName evidence="1">Uncharacterized protein</fullName>
    </submittedName>
</protein>
<accession>A0ACB9FA83</accession>
<reference evidence="1 2" key="2">
    <citation type="journal article" date="2022" name="Mol. Ecol. Resour.">
        <title>The genomes of chicory, endive, great burdock and yacon provide insights into Asteraceae paleo-polyploidization history and plant inulin production.</title>
        <authorList>
            <person name="Fan W."/>
            <person name="Wang S."/>
            <person name="Wang H."/>
            <person name="Wang A."/>
            <person name="Jiang F."/>
            <person name="Liu H."/>
            <person name="Zhao H."/>
            <person name="Xu D."/>
            <person name="Zhang Y."/>
        </authorList>
    </citation>
    <scope>NUCLEOTIDE SEQUENCE [LARGE SCALE GENOMIC DNA]</scope>
    <source>
        <strain evidence="2">cv. Punajuju</strain>
        <tissue evidence="1">Leaves</tissue>
    </source>
</reference>
<organism evidence="1 2">
    <name type="scientific">Cichorium intybus</name>
    <name type="common">Chicory</name>
    <dbReference type="NCBI Taxonomy" id="13427"/>
    <lineage>
        <taxon>Eukaryota</taxon>
        <taxon>Viridiplantae</taxon>
        <taxon>Streptophyta</taxon>
        <taxon>Embryophyta</taxon>
        <taxon>Tracheophyta</taxon>
        <taxon>Spermatophyta</taxon>
        <taxon>Magnoliopsida</taxon>
        <taxon>eudicotyledons</taxon>
        <taxon>Gunneridae</taxon>
        <taxon>Pentapetalae</taxon>
        <taxon>asterids</taxon>
        <taxon>campanulids</taxon>
        <taxon>Asterales</taxon>
        <taxon>Asteraceae</taxon>
        <taxon>Cichorioideae</taxon>
        <taxon>Cichorieae</taxon>
        <taxon>Cichoriinae</taxon>
        <taxon>Cichorium</taxon>
    </lineage>
</organism>
<name>A0ACB9FA83_CICIN</name>
<dbReference type="EMBL" id="CM042011">
    <property type="protein sequence ID" value="KAI3768047.1"/>
    <property type="molecule type" value="Genomic_DNA"/>
</dbReference>
<gene>
    <name evidence="1" type="ORF">L2E82_18478</name>
</gene>
<keyword evidence="2" id="KW-1185">Reference proteome</keyword>
<sequence length="177" mass="20071">MMGTLVVLDLSNNSLSGGIPENFGNSPSLDSLNVSYNRIQGPIPVNGMLQTEDVSRKDSRWGKEIASITPELPGSKSIVIFSLNNPNPVADLVNRNSTNKHGRLQSRHSTNEHSRGGQKALEIEERHRIGKQRWRFRRRSERPWKTPAPEHRQKLCGTSELLRGWLISLEQFRQALR</sequence>
<proteinExistence type="predicted"/>
<evidence type="ECO:0000313" key="2">
    <source>
        <dbReference type="Proteomes" id="UP001055811"/>
    </source>
</evidence>
<dbReference type="Proteomes" id="UP001055811">
    <property type="component" value="Linkage Group LG03"/>
</dbReference>
<reference evidence="2" key="1">
    <citation type="journal article" date="2022" name="Mol. Ecol. Resour.">
        <title>The genomes of chicory, endive, great burdock and yacon provide insights into Asteraceae palaeo-polyploidization history and plant inulin production.</title>
        <authorList>
            <person name="Fan W."/>
            <person name="Wang S."/>
            <person name="Wang H."/>
            <person name="Wang A."/>
            <person name="Jiang F."/>
            <person name="Liu H."/>
            <person name="Zhao H."/>
            <person name="Xu D."/>
            <person name="Zhang Y."/>
        </authorList>
    </citation>
    <scope>NUCLEOTIDE SEQUENCE [LARGE SCALE GENOMIC DNA]</scope>
    <source>
        <strain evidence="2">cv. Punajuju</strain>
    </source>
</reference>
<evidence type="ECO:0000313" key="1">
    <source>
        <dbReference type="EMBL" id="KAI3768047.1"/>
    </source>
</evidence>